<organism evidence="2 3">
    <name type="scientific">Glaesserella parasuis serovar 5 (strain SH0165)</name>
    <name type="common">Haemophilus parasuis</name>
    <dbReference type="NCBI Taxonomy" id="557723"/>
    <lineage>
        <taxon>Bacteria</taxon>
        <taxon>Pseudomonadati</taxon>
        <taxon>Pseudomonadota</taxon>
        <taxon>Gammaproteobacteria</taxon>
        <taxon>Pasteurellales</taxon>
        <taxon>Pasteurellaceae</taxon>
        <taxon>Glaesserella</taxon>
    </lineage>
</organism>
<evidence type="ECO:0000256" key="1">
    <source>
        <dbReference type="SAM" id="SignalP"/>
    </source>
</evidence>
<name>B8F505_GLAP5</name>
<dbReference type="KEGG" id="hap:HAPS_0766"/>
<dbReference type="EMBL" id="CP001321">
    <property type="protein sequence ID" value="ACL32407.1"/>
    <property type="molecule type" value="Genomic_DNA"/>
</dbReference>
<dbReference type="Proteomes" id="UP000006743">
    <property type="component" value="Chromosome"/>
</dbReference>
<dbReference type="RefSeq" id="WP_005713060.1">
    <property type="nucleotide sequence ID" value="NC_011852.1"/>
</dbReference>
<keyword evidence="1" id="KW-0732">Signal</keyword>
<keyword evidence="3" id="KW-1185">Reference proteome</keyword>
<feature type="chain" id="PRO_5002868918" evidence="1">
    <location>
        <begin position="29"/>
        <end position="55"/>
    </location>
</feature>
<reference evidence="2 3" key="1">
    <citation type="journal article" date="2009" name="J. Bacteriol.">
        <title>Complete genome sequence of Haemophilus parasuis SH0165.</title>
        <authorList>
            <person name="Yue M."/>
            <person name="Yang F."/>
            <person name="Yang J."/>
            <person name="Bei W."/>
            <person name="Cai X."/>
            <person name="Chen L."/>
            <person name="Dong J."/>
            <person name="Zhou R."/>
            <person name="Jin M."/>
            <person name="Jin Q."/>
            <person name="Chen H."/>
        </authorList>
    </citation>
    <scope>NUCLEOTIDE SEQUENCE [LARGE SCALE GENOMIC DNA]</scope>
    <source>
        <strain evidence="2 3">SH0165</strain>
    </source>
</reference>
<sequence length="55" mass="6036">MKKIIIKPVPFRLAMLTVLLGLSPTVVANDVNSVLNKGVEAEFYSSFLTMGKIQI</sequence>
<feature type="signal peptide" evidence="1">
    <location>
        <begin position="1"/>
        <end position="28"/>
    </location>
</feature>
<proteinExistence type="predicted"/>
<evidence type="ECO:0000313" key="2">
    <source>
        <dbReference type="EMBL" id="ACL32407.1"/>
    </source>
</evidence>
<evidence type="ECO:0000313" key="3">
    <source>
        <dbReference type="Proteomes" id="UP000006743"/>
    </source>
</evidence>
<protein>
    <submittedName>
        <fullName evidence="2">Uncharacterized protein</fullName>
    </submittedName>
</protein>
<accession>B8F505</accession>
<dbReference type="GeneID" id="66619059"/>
<gene>
    <name evidence="2" type="ordered locus">HAPS_0766</name>
</gene>
<dbReference type="AlphaFoldDB" id="B8F505"/>
<dbReference type="HOGENOM" id="CLU_212656_0_0_6"/>